<gene>
    <name evidence="1" type="ORF">GCM10010211_14350</name>
</gene>
<name>A0ABQ2UUK8_9ACTN</name>
<reference evidence="2" key="1">
    <citation type="journal article" date="2019" name="Int. J. Syst. Evol. Microbiol.">
        <title>The Global Catalogue of Microorganisms (GCM) 10K type strain sequencing project: providing services to taxonomists for standard genome sequencing and annotation.</title>
        <authorList>
            <consortium name="The Broad Institute Genomics Platform"/>
            <consortium name="The Broad Institute Genome Sequencing Center for Infectious Disease"/>
            <person name="Wu L."/>
            <person name="Ma J."/>
        </authorList>
    </citation>
    <scope>NUCLEOTIDE SEQUENCE [LARGE SCALE GENOMIC DNA]</scope>
    <source>
        <strain evidence="2">JCM 3399</strain>
    </source>
</reference>
<comment type="caution">
    <text evidence="1">The sequence shown here is derived from an EMBL/GenBank/DDBJ whole genome shotgun (WGS) entry which is preliminary data.</text>
</comment>
<dbReference type="Proteomes" id="UP000654471">
    <property type="component" value="Unassembled WGS sequence"/>
</dbReference>
<accession>A0ABQ2UUK8</accession>
<organism evidence="1 2">
    <name type="scientific">Streptomyces albospinus</name>
    <dbReference type="NCBI Taxonomy" id="285515"/>
    <lineage>
        <taxon>Bacteria</taxon>
        <taxon>Bacillati</taxon>
        <taxon>Actinomycetota</taxon>
        <taxon>Actinomycetes</taxon>
        <taxon>Kitasatosporales</taxon>
        <taxon>Streptomycetaceae</taxon>
        <taxon>Streptomyces</taxon>
    </lineage>
</organism>
<evidence type="ECO:0000313" key="2">
    <source>
        <dbReference type="Proteomes" id="UP000654471"/>
    </source>
</evidence>
<dbReference type="EMBL" id="BMRP01000003">
    <property type="protein sequence ID" value="GGU50892.1"/>
    <property type="molecule type" value="Genomic_DNA"/>
</dbReference>
<sequence>MAGAAEDLDRAADVEALEPVEENDQHIALFHVSILGSGADGGNDGFPTFPAIRAVRCRAGPDSPLLDTTYQRVGNLLA</sequence>
<keyword evidence="2" id="KW-1185">Reference proteome</keyword>
<protein>
    <submittedName>
        <fullName evidence="1">Uncharacterized protein</fullName>
    </submittedName>
</protein>
<evidence type="ECO:0000313" key="1">
    <source>
        <dbReference type="EMBL" id="GGU50892.1"/>
    </source>
</evidence>
<proteinExistence type="predicted"/>